<reference evidence="2" key="1">
    <citation type="submission" date="2021-05" db="EMBL/GenBank/DDBJ databases">
        <authorList>
            <person name="Alioto T."/>
            <person name="Alioto T."/>
            <person name="Gomez Garrido J."/>
        </authorList>
    </citation>
    <scope>NUCLEOTIDE SEQUENCE</scope>
</reference>
<dbReference type="EMBL" id="HBUE01217740">
    <property type="protein sequence ID" value="CAG6537973.1"/>
    <property type="molecule type" value="Transcribed_RNA"/>
</dbReference>
<evidence type="ECO:0000256" key="1">
    <source>
        <dbReference type="SAM" id="MobiDB-lite"/>
    </source>
</evidence>
<dbReference type="EMBL" id="HBUE01324297">
    <property type="protein sequence ID" value="CAG6589984.1"/>
    <property type="molecule type" value="Transcribed_RNA"/>
</dbReference>
<feature type="compositionally biased region" description="Basic residues" evidence="1">
    <location>
        <begin position="64"/>
        <end position="73"/>
    </location>
</feature>
<evidence type="ECO:0000313" key="2">
    <source>
        <dbReference type="EMBL" id="CAG6489903.1"/>
    </source>
</evidence>
<feature type="compositionally biased region" description="Basic residues" evidence="1">
    <location>
        <begin position="209"/>
        <end position="218"/>
    </location>
</feature>
<dbReference type="EMBL" id="HBUE01217741">
    <property type="protein sequence ID" value="CAG6537975.1"/>
    <property type="molecule type" value="Transcribed_RNA"/>
</dbReference>
<organism evidence="2">
    <name type="scientific">Culex pipiens</name>
    <name type="common">House mosquito</name>
    <dbReference type="NCBI Taxonomy" id="7175"/>
    <lineage>
        <taxon>Eukaryota</taxon>
        <taxon>Metazoa</taxon>
        <taxon>Ecdysozoa</taxon>
        <taxon>Arthropoda</taxon>
        <taxon>Hexapoda</taxon>
        <taxon>Insecta</taxon>
        <taxon>Pterygota</taxon>
        <taxon>Neoptera</taxon>
        <taxon>Endopterygota</taxon>
        <taxon>Diptera</taxon>
        <taxon>Nematocera</taxon>
        <taxon>Culicoidea</taxon>
        <taxon>Culicidae</taxon>
        <taxon>Culicinae</taxon>
        <taxon>Culicini</taxon>
        <taxon>Culex</taxon>
        <taxon>Culex</taxon>
    </lineage>
</organism>
<dbReference type="EMBL" id="HBUE01113720">
    <property type="protein sequence ID" value="CAG6489903.1"/>
    <property type="molecule type" value="Transcribed_RNA"/>
</dbReference>
<dbReference type="EMBL" id="HBUE01113717">
    <property type="protein sequence ID" value="CAG6489901.1"/>
    <property type="molecule type" value="Transcribed_RNA"/>
</dbReference>
<accession>A0A8D8CBI8</accession>
<dbReference type="EMBL" id="HBUE01324298">
    <property type="protein sequence ID" value="CAG6589986.1"/>
    <property type="molecule type" value="Transcribed_RNA"/>
</dbReference>
<feature type="compositionally biased region" description="Low complexity" evidence="1">
    <location>
        <begin position="74"/>
        <end position="84"/>
    </location>
</feature>
<proteinExistence type="predicted"/>
<protein>
    <submittedName>
        <fullName evidence="2">(northern house mosquito) hypothetical protein</fullName>
    </submittedName>
</protein>
<feature type="region of interest" description="Disordered" evidence="1">
    <location>
        <begin position="53"/>
        <end position="142"/>
    </location>
</feature>
<sequence length="260" mass="29768">MTKVSRRCPNERNRPRKLLQKLVKPPRTIPLRTRAIANLNLNPNQHLNLHVNHASDLARPNVGNKRRLRRQIKRTNPNSSSSSRTMKRTKSTKSWKRAKSRTTLLRSEAPKRNRSNRRHVALYSESDVGFPRNPTAPSRRSLQFPQIHLKTSSPSRCDRFRCQMSSWNPLRNRKRSRTAPKRAAVVAPGTNRPNLRRRKTSNTTTKAAKSQKSRKNPRPARSASSATMANRWPKHRARRGTIPAASCTSPTWCARSPCCS</sequence>
<feature type="compositionally biased region" description="Basic residues" evidence="1">
    <location>
        <begin position="171"/>
        <end position="180"/>
    </location>
</feature>
<feature type="region of interest" description="Disordered" evidence="1">
    <location>
        <begin position="168"/>
        <end position="250"/>
    </location>
</feature>
<name>A0A8D8CBI8_CULPI</name>
<feature type="compositionally biased region" description="Basic residues" evidence="1">
    <location>
        <begin position="85"/>
        <end position="100"/>
    </location>
</feature>
<dbReference type="AlphaFoldDB" id="A0A8D8CBI8"/>